<dbReference type="InterPro" id="IPR019787">
    <property type="entry name" value="Znf_PHD-finger"/>
</dbReference>
<dbReference type="Gene3D" id="3.30.40.10">
    <property type="entry name" value="Zinc/RING finger domain, C3HC4 (zinc finger)"/>
    <property type="match status" value="1"/>
</dbReference>
<evidence type="ECO:0000256" key="4">
    <source>
        <dbReference type="PROSITE-ProRule" id="PRU00146"/>
    </source>
</evidence>
<organism evidence="7 8">
    <name type="scientific">Mucor plumbeus</name>
    <dbReference type="NCBI Taxonomy" id="97098"/>
    <lineage>
        <taxon>Eukaryota</taxon>
        <taxon>Fungi</taxon>
        <taxon>Fungi incertae sedis</taxon>
        <taxon>Mucoromycota</taxon>
        <taxon>Mucoromycotina</taxon>
        <taxon>Mucoromycetes</taxon>
        <taxon>Mucorales</taxon>
        <taxon>Mucorineae</taxon>
        <taxon>Mucoraceae</taxon>
        <taxon>Mucor</taxon>
    </lineage>
</organism>
<evidence type="ECO:0000256" key="2">
    <source>
        <dbReference type="ARBA" id="ARBA00022771"/>
    </source>
</evidence>
<feature type="region of interest" description="Disordered" evidence="5">
    <location>
        <begin position="300"/>
        <end position="328"/>
    </location>
</feature>
<keyword evidence="1" id="KW-0479">Metal-binding</keyword>
<proteinExistence type="predicted"/>
<keyword evidence="2 4" id="KW-0863">Zinc-finger</keyword>
<dbReference type="Proteomes" id="UP000650833">
    <property type="component" value="Unassembled WGS sequence"/>
</dbReference>
<keyword evidence="8" id="KW-1185">Reference proteome</keyword>
<dbReference type="AlphaFoldDB" id="A0A8H7RSU0"/>
<accession>A0A8H7RSU0</accession>
<dbReference type="SMART" id="SM00249">
    <property type="entry name" value="PHD"/>
    <property type="match status" value="1"/>
</dbReference>
<evidence type="ECO:0000256" key="3">
    <source>
        <dbReference type="ARBA" id="ARBA00022833"/>
    </source>
</evidence>
<name>A0A8H7RSU0_9FUNG</name>
<reference evidence="7" key="1">
    <citation type="submission" date="2020-12" db="EMBL/GenBank/DDBJ databases">
        <title>Metabolic potential, ecology and presence of endohyphal bacteria is reflected in genomic diversity of Mucoromycotina.</title>
        <authorList>
            <person name="Muszewska A."/>
            <person name="Okrasinska A."/>
            <person name="Steczkiewicz K."/>
            <person name="Drgas O."/>
            <person name="Orlowska M."/>
            <person name="Perlinska-Lenart U."/>
            <person name="Aleksandrzak-Piekarczyk T."/>
            <person name="Szatraj K."/>
            <person name="Zielenkiewicz U."/>
            <person name="Pilsyk S."/>
            <person name="Malc E."/>
            <person name="Mieczkowski P."/>
            <person name="Kruszewska J.S."/>
            <person name="Biernat P."/>
            <person name="Pawlowska J."/>
        </authorList>
    </citation>
    <scope>NUCLEOTIDE SEQUENCE</scope>
    <source>
        <strain evidence="7">CBS 226.32</strain>
    </source>
</reference>
<dbReference type="Pfam" id="PF00628">
    <property type="entry name" value="PHD"/>
    <property type="match status" value="1"/>
</dbReference>
<sequence length="542" mass="61507">MSTTNNISVDKKEEFHPTVLSQSFTNTMSSSVHYINNFWDTLVLQQQQQLDQTYNTFNKPIGNSSQDFYHESNPAAELTVSAPRWGIHDLVTAPILDSSFFIPFHQHSVIKDDVFLAQPPVFTDTDDSASISSHSSLSSFQHGDKLATSPCLSPVTLPTNFLYNHEPLFEGVEVEKTALAYDGEDEEYDDCLSIVTESRSKQPVNRLSTGEDLDWFKLLDTFREDVACDIPASTETTVEEEEDDDCLSLNRLSSESDMDDYAVLDDTGSRCTNKRKRNTKNQALATNEMFKLHLANDFNAQNQPVKASKKSNTIKSRQKSQKKANTSVKELPKKKMNIIRKSMLVPNAIAHIQKSTSNTKEEYDGLDQNKETENCHQLIETIAENEKTYNKTVFQQLTDASIDWCRYCGTTEDVNWRPGPWGKRTLCNKHGCDYKGYGLANRLPRLDLSAFLNEKLIDRTRPVVQDFCFVCQSSGQTNKDHQLIYCQGGCSRAYHQHCHTPLITANPAIDSVRWYCSALCKENHFNLQDILVVELPHNPNHM</sequence>
<evidence type="ECO:0000259" key="6">
    <source>
        <dbReference type="PROSITE" id="PS50016"/>
    </source>
</evidence>
<evidence type="ECO:0000313" key="7">
    <source>
        <dbReference type="EMBL" id="KAG2215221.1"/>
    </source>
</evidence>
<keyword evidence="3" id="KW-0862">Zinc</keyword>
<dbReference type="EMBL" id="JAEPRC010000011">
    <property type="protein sequence ID" value="KAG2215221.1"/>
    <property type="molecule type" value="Genomic_DNA"/>
</dbReference>
<protein>
    <recommendedName>
        <fullName evidence="6">PHD-type domain-containing protein</fullName>
    </recommendedName>
</protein>
<dbReference type="PROSITE" id="PS50016">
    <property type="entry name" value="ZF_PHD_2"/>
    <property type="match status" value="1"/>
</dbReference>
<dbReference type="InterPro" id="IPR013083">
    <property type="entry name" value="Znf_RING/FYVE/PHD"/>
</dbReference>
<dbReference type="InterPro" id="IPR001965">
    <property type="entry name" value="Znf_PHD"/>
</dbReference>
<dbReference type="GO" id="GO:0008270">
    <property type="term" value="F:zinc ion binding"/>
    <property type="evidence" value="ECO:0007669"/>
    <property type="project" value="UniProtKB-KW"/>
</dbReference>
<feature type="compositionally biased region" description="Polar residues" evidence="5">
    <location>
        <begin position="300"/>
        <end position="315"/>
    </location>
</feature>
<feature type="domain" description="PHD-type" evidence="6">
    <location>
        <begin position="465"/>
        <end position="522"/>
    </location>
</feature>
<gene>
    <name evidence="7" type="ORF">INT46_006624</name>
</gene>
<dbReference type="InterPro" id="IPR011011">
    <property type="entry name" value="Znf_FYVE_PHD"/>
</dbReference>
<comment type="caution">
    <text evidence="7">The sequence shown here is derived from an EMBL/GenBank/DDBJ whole genome shotgun (WGS) entry which is preliminary data.</text>
</comment>
<evidence type="ECO:0000256" key="5">
    <source>
        <dbReference type="SAM" id="MobiDB-lite"/>
    </source>
</evidence>
<evidence type="ECO:0000313" key="8">
    <source>
        <dbReference type="Proteomes" id="UP000650833"/>
    </source>
</evidence>
<evidence type="ECO:0000256" key="1">
    <source>
        <dbReference type="ARBA" id="ARBA00022723"/>
    </source>
</evidence>
<dbReference type="SUPFAM" id="SSF57903">
    <property type="entry name" value="FYVE/PHD zinc finger"/>
    <property type="match status" value="1"/>
</dbReference>
<dbReference type="OrthoDB" id="5863171at2759"/>